<evidence type="ECO:0000313" key="5">
    <source>
        <dbReference type="Proteomes" id="UP001291912"/>
    </source>
</evidence>
<name>A0ABU5N678_9MICO</name>
<evidence type="ECO:0000259" key="3">
    <source>
        <dbReference type="Pfam" id="PF25231"/>
    </source>
</evidence>
<keyword evidence="2" id="KW-0812">Transmembrane</keyword>
<keyword evidence="2" id="KW-1133">Transmembrane helix</keyword>
<evidence type="ECO:0000256" key="2">
    <source>
        <dbReference type="SAM" id="Phobius"/>
    </source>
</evidence>
<dbReference type="Pfam" id="PF25231">
    <property type="entry name" value="DUF7847"/>
    <property type="match status" value="1"/>
</dbReference>
<proteinExistence type="predicted"/>
<dbReference type="InterPro" id="IPR057169">
    <property type="entry name" value="DUF7847"/>
</dbReference>
<organism evidence="4 5">
    <name type="scientific">Microbacterium aquimaris</name>
    <dbReference type="NCBI Taxonomy" id="459816"/>
    <lineage>
        <taxon>Bacteria</taxon>
        <taxon>Bacillati</taxon>
        <taxon>Actinomycetota</taxon>
        <taxon>Actinomycetes</taxon>
        <taxon>Micrococcales</taxon>
        <taxon>Microbacteriaceae</taxon>
        <taxon>Microbacterium</taxon>
    </lineage>
</organism>
<feature type="transmembrane region" description="Helical" evidence="2">
    <location>
        <begin position="139"/>
        <end position="171"/>
    </location>
</feature>
<accession>A0ABU5N678</accession>
<feature type="transmembrane region" description="Helical" evidence="2">
    <location>
        <begin position="85"/>
        <end position="118"/>
    </location>
</feature>
<feature type="region of interest" description="Disordered" evidence="1">
    <location>
        <begin position="351"/>
        <end position="394"/>
    </location>
</feature>
<feature type="domain" description="DUF7847" evidence="3">
    <location>
        <begin position="25"/>
        <end position="307"/>
    </location>
</feature>
<protein>
    <submittedName>
        <fullName evidence="4">Glycerophosphoryl diester phosphodiesterase membrane domain-containing protein</fullName>
    </submittedName>
</protein>
<keyword evidence="5" id="KW-1185">Reference proteome</keyword>
<feature type="transmembrane region" description="Helical" evidence="2">
    <location>
        <begin position="272"/>
        <end position="298"/>
    </location>
</feature>
<feature type="transmembrane region" description="Helical" evidence="2">
    <location>
        <begin position="40"/>
        <end position="65"/>
    </location>
</feature>
<feature type="transmembrane region" description="Helical" evidence="2">
    <location>
        <begin position="227"/>
        <end position="252"/>
    </location>
</feature>
<dbReference type="Proteomes" id="UP001291912">
    <property type="component" value="Unassembled WGS sequence"/>
</dbReference>
<feature type="transmembrane region" description="Helical" evidence="2">
    <location>
        <begin position="177"/>
        <end position="207"/>
    </location>
</feature>
<sequence>MTSYPAWTPASRPGIIPLHPLTFGTILGRSFSALRHNPKVLLGFGLVVQTVAYLVVILGVGGVAFLTFSRLDNVPGYGEDFEAIAIGSTVLTGIAGFILGLAAAALGVVVQAVVVSEVAHGALAEKLSLGMLWRRVKPVIWRVLGYSFLLTLAVAVLIAIGVGALVLIGLAAVPVAIALGVLLVLGAIPLTLWLTVKLLLVPSAIILENARIGTAIARSWRLTRGRFWPALGVIVLISFTFGAVAQVVSLPFTFLGTGLTTVFAPTGDPDAAALITLLVTTVAAQIVTLVIQAVAVVVQSTSAAIIYIDCRMRHEGLDLDLLSYVDRRDAGEQVLPDPYLVGVGRAAPSRPYANTPVPPHVPYAPHPAPPPYGQHPTPPPATPPSGATDEPPRQ</sequence>
<gene>
    <name evidence="4" type="ORF">R2Q92_06960</name>
</gene>
<keyword evidence="2" id="KW-0472">Membrane</keyword>
<evidence type="ECO:0000313" key="4">
    <source>
        <dbReference type="EMBL" id="MDZ8161576.1"/>
    </source>
</evidence>
<dbReference type="EMBL" id="JAWJYN010000001">
    <property type="protein sequence ID" value="MDZ8161576.1"/>
    <property type="molecule type" value="Genomic_DNA"/>
</dbReference>
<dbReference type="RefSeq" id="WP_194425071.1">
    <property type="nucleotide sequence ID" value="NZ_BAAAPT010000001.1"/>
</dbReference>
<reference evidence="4 5" key="1">
    <citation type="submission" date="2023-10" db="EMBL/GenBank/DDBJ databases">
        <title>Microbacterium xanthum sp. nov., isolated from seaweed.</title>
        <authorList>
            <person name="Lee S.D."/>
        </authorList>
    </citation>
    <scope>NUCLEOTIDE SEQUENCE [LARGE SCALE GENOMIC DNA]</scope>
    <source>
        <strain evidence="4 5">KCTC 19124</strain>
    </source>
</reference>
<evidence type="ECO:0000256" key="1">
    <source>
        <dbReference type="SAM" id="MobiDB-lite"/>
    </source>
</evidence>
<feature type="compositionally biased region" description="Pro residues" evidence="1">
    <location>
        <begin position="356"/>
        <end position="383"/>
    </location>
</feature>
<comment type="caution">
    <text evidence="4">The sequence shown here is derived from an EMBL/GenBank/DDBJ whole genome shotgun (WGS) entry which is preliminary data.</text>
</comment>